<evidence type="ECO:0000313" key="4">
    <source>
        <dbReference type="Proteomes" id="UP001321786"/>
    </source>
</evidence>
<dbReference type="Gene3D" id="3.40.1440.10">
    <property type="entry name" value="GIY-YIG endonuclease"/>
    <property type="match status" value="1"/>
</dbReference>
<dbReference type="SUPFAM" id="SSF82771">
    <property type="entry name" value="GIY-YIG endonuclease"/>
    <property type="match status" value="1"/>
</dbReference>
<evidence type="ECO:0000313" key="3">
    <source>
        <dbReference type="EMBL" id="BEP29517.1"/>
    </source>
</evidence>
<dbReference type="InterPro" id="IPR018656">
    <property type="entry name" value="DUF2087"/>
</dbReference>
<evidence type="ECO:0000256" key="1">
    <source>
        <dbReference type="SAM" id="Coils"/>
    </source>
</evidence>
<organism evidence="3 4">
    <name type="scientific">Helicovermis profundi</name>
    <dbReference type="NCBI Taxonomy" id="3065157"/>
    <lineage>
        <taxon>Bacteria</taxon>
        <taxon>Bacillati</taxon>
        <taxon>Bacillota</taxon>
        <taxon>Clostridia</taxon>
        <taxon>Helicovermis</taxon>
    </lineage>
</organism>
<protein>
    <recommendedName>
        <fullName evidence="2">DUF2087 domain-containing protein</fullName>
    </recommendedName>
</protein>
<dbReference type="InterPro" id="IPR035901">
    <property type="entry name" value="GIY-YIG_endonuc_sf"/>
</dbReference>
<dbReference type="CDD" id="cd10451">
    <property type="entry name" value="GIY-YIG_LuxR_like"/>
    <property type="match status" value="1"/>
</dbReference>
<dbReference type="Pfam" id="PF09860">
    <property type="entry name" value="DUF2087"/>
    <property type="match status" value="1"/>
</dbReference>
<feature type="coiled-coil region" evidence="1">
    <location>
        <begin position="249"/>
        <end position="283"/>
    </location>
</feature>
<dbReference type="KEGG" id="hprf:HLPR_18480"/>
<name>A0AAU9EC44_9FIRM</name>
<accession>A0AAU9EC44</accession>
<reference evidence="3 4" key="1">
    <citation type="submission" date="2023-08" db="EMBL/GenBank/DDBJ databases">
        <title>Helicovermis profunda gen. nov., sp. nov., a novel mesophilic, fermentative bacterium within the Bacillota from a deep-sea hydrothermal vent chimney.</title>
        <authorList>
            <person name="Miyazaki U."/>
            <person name="Mizutani D."/>
            <person name="Hashimoto Y."/>
            <person name="Tame A."/>
            <person name="Sawayama S."/>
            <person name="Miyazaki J."/>
            <person name="Takai K."/>
            <person name="Nakagawa S."/>
        </authorList>
    </citation>
    <scope>NUCLEOTIDE SEQUENCE [LARGE SCALE GENOMIC DNA]</scope>
    <source>
        <strain evidence="3 4">S502</strain>
    </source>
</reference>
<keyword evidence="4" id="KW-1185">Reference proteome</keyword>
<feature type="domain" description="DUF2087" evidence="2">
    <location>
        <begin position="180"/>
        <end position="248"/>
    </location>
</feature>
<dbReference type="Proteomes" id="UP001321786">
    <property type="component" value="Chromosome"/>
</dbReference>
<gene>
    <name evidence="3" type="ORF">HLPR_18480</name>
</gene>
<evidence type="ECO:0000259" key="2">
    <source>
        <dbReference type="Pfam" id="PF09860"/>
    </source>
</evidence>
<sequence>MNELFWMVESSDREKGYSKINDQYHCLLCEFKTEIGNVYKNGDDFFDARKQMIKHIEKEHISVFDYLINLDKKITGFSNHQSKILDLFYKGESDYNIKEKLNIGSVSTVRNHRYMLKEKEKQAKAIVTIMSILSKNINQNKELIKPHKTAKMIDDRYNTTNDESKKIINNYFPDGTNGKLRTFYTKEKNKIIILREIIKKFEFERKYTEKEVNEILKNIYLEDYTLIRRYLIEYGFMDREKDGSFYWVKEIVDKNLNKKEKEIKKVNDRKKKLREEYKAKIASEDIINGVYQIKNLVNGKIFLGTSRNIRQLNGIIFQLNMGTFMNKGLQNDWNEFGKENFVIEILEEFKEKENSTLVHKKMKELEKKWKENLMPYGDKGYHKIVKK</sequence>
<proteinExistence type="predicted"/>
<keyword evidence="1" id="KW-0175">Coiled coil</keyword>
<dbReference type="AlphaFoldDB" id="A0AAU9EC44"/>
<dbReference type="RefSeq" id="WP_338535146.1">
    <property type="nucleotide sequence ID" value="NZ_AP028654.1"/>
</dbReference>
<dbReference type="EMBL" id="AP028654">
    <property type="protein sequence ID" value="BEP29517.1"/>
    <property type="molecule type" value="Genomic_DNA"/>
</dbReference>